<dbReference type="GO" id="GO:0003723">
    <property type="term" value="F:RNA binding"/>
    <property type="evidence" value="ECO:0007669"/>
    <property type="project" value="InterPro"/>
</dbReference>
<dbReference type="InterPro" id="IPR042935">
    <property type="entry name" value="Tad1"/>
</dbReference>
<dbReference type="PROSITE" id="PS50141">
    <property type="entry name" value="A_DEAMIN_EDITASE"/>
    <property type="match status" value="1"/>
</dbReference>
<protein>
    <submittedName>
        <fullName evidence="2">tRNA-specific adenosine deaminase</fullName>
    </submittedName>
</protein>
<dbReference type="Proteomes" id="UP001362899">
    <property type="component" value="Unassembled WGS sequence"/>
</dbReference>
<evidence type="ECO:0000313" key="2">
    <source>
        <dbReference type="EMBL" id="GMM51366.1"/>
    </source>
</evidence>
<dbReference type="GO" id="GO:0002100">
    <property type="term" value="P:tRNA wobble adenosine to inosine editing"/>
    <property type="evidence" value="ECO:0007669"/>
    <property type="project" value="InterPro"/>
</dbReference>
<feature type="domain" description="A to I editase" evidence="1">
    <location>
        <begin position="53"/>
        <end position="207"/>
    </location>
</feature>
<sequence length="344" mass="37679">MNGDRIASLVISKYNSLPNNGKPLIRSNGVKEWTILAGIVVHNTSTDALECVALGTGVKACSEAIISDCKGQILHDCHAEILAIRAFNLYIIENGQENIGDIYLYISAPPCGDASMSLLNGGEDWSKGDDEEKQLIRGRAHYNRLGVIRTKPGRVDSQLTMSKSCSDKLCLRQTRGLLLSPVKYLNSVNVPDAPDLFLTALVCPVVLPDFHRAFTRWNPIHPFKYLQTNIVFPGGNDADIIKYANMKSNNEANTNVELTPTTLDAKKTAPSPLSIVWTPDHREVIANGIKQGSKKTPSIVSRCKIAELVCSATNVHPKLYSGFKAKSCSWPAGWIRTSADDFEL</sequence>
<dbReference type="AlphaFoldDB" id="A0AAV5RJL6"/>
<dbReference type="InterPro" id="IPR002466">
    <property type="entry name" value="A_deamin"/>
</dbReference>
<gene>
    <name evidence="2" type="ORF">DASB73_023240</name>
</gene>
<accession>A0AAV5RJL6</accession>
<reference evidence="2 3" key="1">
    <citation type="journal article" date="2023" name="Elife">
        <title>Identification of key yeast species and microbe-microbe interactions impacting larval growth of Drosophila in the wild.</title>
        <authorList>
            <person name="Mure A."/>
            <person name="Sugiura Y."/>
            <person name="Maeda R."/>
            <person name="Honda K."/>
            <person name="Sakurai N."/>
            <person name="Takahashi Y."/>
            <person name="Watada M."/>
            <person name="Katoh T."/>
            <person name="Gotoh A."/>
            <person name="Gotoh Y."/>
            <person name="Taniguchi I."/>
            <person name="Nakamura K."/>
            <person name="Hayashi T."/>
            <person name="Katayama T."/>
            <person name="Uemura T."/>
            <person name="Hattori Y."/>
        </authorList>
    </citation>
    <scope>NUCLEOTIDE SEQUENCE [LARGE SCALE GENOMIC DNA]</scope>
    <source>
        <strain evidence="2 3">SB-73</strain>
    </source>
</reference>
<keyword evidence="3" id="KW-1185">Reference proteome</keyword>
<dbReference type="EMBL" id="BTGC01000005">
    <property type="protein sequence ID" value="GMM51366.1"/>
    <property type="molecule type" value="Genomic_DNA"/>
</dbReference>
<comment type="caution">
    <text evidence="2">The sequence shown here is derived from an EMBL/GenBank/DDBJ whole genome shotgun (WGS) entry which is preliminary data.</text>
</comment>
<dbReference type="SMART" id="SM00552">
    <property type="entry name" value="ADEAMc"/>
    <property type="match status" value="1"/>
</dbReference>
<dbReference type="PANTHER" id="PTHR47803">
    <property type="entry name" value="TRNA-SPECIFIC ADENOSINE DEAMINASE 1"/>
    <property type="match status" value="1"/>
</dbReference>
<proteinExistence type="predicted"/>
<dbReference type="Pfam" id="PF02137">
    <property type="entry name" value="A_deamin"/>
    <property type="match status" value="1"/>
</dbReference>
<name>A0AAV5RJL6_STABA</name>
<evidence type="ECO:0000313" key="3">
    <source>
        <dbReference type="Proteomes" id="UP001362899"/>
    </source>
</evidence>
<dbReference type="PANTHER" id="PTHR47803:SF1">
    <property type="entry name" value="TRNA-SPECIFIC ADENOSINE DEAMINASE 1"/>
    <property type="match status" value="1"/>
</dbReference>
<evidence type="ECO:0000259" key="1">
    <source>
        <dbReference type="PROSITE" id="PS50141"/>
    </source>
</evidence>
<dbReference type="GO" id="GO:0043829">
    <property type="term" value="F:tRNA-specific adenosine-37 deaminase activity"/>
    <property type="evidence" value="ECO:0007669"/>
    <property type="project" value="TreeGrafter"/>
</dbReference>
<organism evidence="2 3">
    <name type="scientific">Starmerella bacillaris</name>
    <name type="common">Yeast</name>
    <name type="synonym">Candida zemplinina</name>
    <dbReference type="NCBI Taxonomy" id="1247836"/>
    <lineage>
        <taxon>Eukaryota</taxon>
        <taxon>Fungi</taxon>
        <taxon>Dikarya</taxon>
        <taxon>Ascomycota</taxon>
        <taxon>Saccharomycotina</taxon>
        <taxon>Dipodascomycetes</taxon>
        <taxon>Dipodascales</taxon>
        <taxon>Trichomonascaceae</taxon>
        <taxon>Starmerella</taxon>
    </lineage>
</organism>